<evidence type="ECO:0000313" key="1">
    <source>
        <dbReference type="EMBL" id="SDO41521.1"/>
    </source>
</evidence>
<dbReference type="STRING" id="1005944.SAMN05192576_3988"/>
<sequence length="76" mass="7920">MITNTYMTTTPSIQGAPSGFGMPACGHNAFGAPVTGQRSVDLRTNEIARRAFAVKGHVALVVADVPGIHAWSPPIC</sequence>
<organism evidence="1 2">
    <name type="scientific">Nocardioides szechwanensis</name>
    <dbReference type="NCBI Taxonomy" id="1005944"/>
    <lineage>
        <taxon>Bacteria</taxon>
        <taxon>Bacillati</taxon>
        <taxon>Actinomycetota</taxon>
        <taxon>Actinomycetes</taxon>
        <taxon>Propionibacteriales</taxon>
        <taxon>Nocardioidaceae</taxon>
        <taxon>Nocardioides</taxon>
    </lineage>
</organism>
<proteinExistence type="predicted"/>
<gene>
    <name evidence="1" type="ORF">SAMN05192576_3988</name>
</gene>
<keyword evidence="2" id="KW-1185">Reference proteome</keyword>
<dbReference type="RefSeq" id="WP_091026551.1">
    <property type="nucleotide sequence ID" value="NZ_BKAE01000012.1"/>
</dbReference>
<evidence type="ECO:0000313" key="2">
    <source>
        <dbReference type="Proteomes" id="UP000199004"/>
    </source>
</evidence>
<name>A0A1H0JDR9_9ACTN</name>
<protein>
    <submittedName>
        <fullName evidence="1">Uncharacterized protein</fullName>
    </submittedName>
</protein>
<dbReference type="OrthoDB" id="3790624at2"/>
<dbReference type="Proteomes" id="UP000199004">
    <property type="component" value="Unassembled WGS sequence"/>
</dbReference>
<dbReference type="EMBL" id="FNIC01000008">
    <property type="protein sequence ID" value="SDO41521.1"/>
    <property type="molecule type" value="Genomic_DNA"/>
</dbReference>
<reference evidence="1 2" key="1">
    <citation type="submission" date="2016-10" db="EMBL/GenBank/DDBJ databases">
        <authorList>
            <person name="de Groot N.N."/>
        </authorList>
    </citation>
    <scope>NUCLEOTIDE SEQUENCE [LARGE SCALE GENOMIC DNA]</scope>
    <source>
        <strain evidence="1 2">CGMCC 1.11147</strain>
    </source>
</reference>
<dbReference type="AlphaFoldDB" id="A0A1H0JDR9"/>
<accession>A0A1H0JDR9</accession>